<dbReference type="Pfam" id="PF13517">
    <property type="entry name" value="FG-GAP_3"/>
    <property type="match status" value="1"/>
</dbReference>
<dbReference type="InterPro" id="IPR028994">
    <property type="entry name" value="Integrin_alpha_N"/>
</dbReference>
<dbReference type="SMART" id="SM00191">
    <property type="entry name" value="Int_alpha"/>
    <property type="match status" value="5"/>
</dbReference>
<evidence type="ECO:0008006" key="8">
    <source>
        <dbReference type="Google" id="ProtNLM"/>
    </source>
</evidence>
<keyword evidence="3" id="KW-0378">Hydrolase</keyword>
<keyword evidence="2" id="KW-0677">Repeat</keyword>
<dbReference type="PRINTS" id="PR01185">
    <property type="entry name" value="INTEGRINA"/>
</dbReference>
<gene>
    <name evidence="6" type="ORF">GCM10010515_55450</name>
</gene>
<dbReference type="Gene3D" id="2.130.10.130">
    <property type="entry name" value="Integrin alpha, N-terminal"/>
    <property type="match status" value="3"/>
</dbReference>
<dbReference type="AlphaFoldDB" id="A0A918U1J5"/>
<dbReference type="PROSITE" id="PS51470">
    <property type="entry name" value="FG_GAP"/>
    <property type="match status" value="2"/>
</dbReference>
<reference evidence="6" key="1">
    <citation type="journal article" date="2014" name="Int. J. Syst. Evol. Microbiol.">
        <title>Complete genome sequence of Corynebacterium casei LMG S-19264T (=DSM 44701T), isolated from a smear-ripened cheese.</title>
        <authorList>
            <consortium name="US DOE Joint Genome Institute (JGI-PGF)"/>
            <person name="Walter F."/>
            <person name="Albersmeier A."/>
            <person name="Kalinowski J."/>
            <person name="Ruckert C."/>
        </authorList>
    </citation>
    <scope>NUCLEOTIDE SEQUENCE</scope>
    <source>
        <strain evidence="6">JCM 4956</strain>
    </source>
</reference>
<dbReference type="Pfam" id="PF01839">
    <property type="entry name" value="FG-GAP"/>
    <property type="match status" value="4"/>
</dbReference>
<dbReference type="GO" id="GO:0008305">
    <property type="term" value="C:integrin complex"/>
    <property type="evidence" value="ECO:0007669"/>
    <property type="project" value="InterPro"/>
</dbReference>
<evidence type="ECO:0000313" key="6">
    <source>
        <dbReference type="EMBL" id="GGX80632.1"/>
    </source>
</evidence>
<dbReference type="PANTHER" id="PTHR23221">
    <property type="entry name" value="GLYCOSYLPHOSPHATIDYLINOSITOL PHOSPHOLIPASE D"/>
    <property type="match status" value="1"/>
</dbReference>
<dbReference type="Proteomes" id="UP000645555">
    <property type="component" value="Unassembled WGS sequence"/>
</dbReference>
<evidence type="ECO:0000256" key="2">
    <source>
        <dbReference type="ARBA" id="ARBA00022737"/>
    </source>
</evidence>
<feature type="region of interest" description="Disordered" evidence="5">
    <location>
        <begin position="466"/>
        <end position="505"/>
    </location>
</feature>
<dbReference type="GO" id="GO:0016787">
    <property type="term" value="F:hydrolase activity"/>
    <property type="evidence" value="ECO:0007669"/>
    <property type="project" value="UniProtKB-KW"/>
</dbReference>
<protein>
    <recommendedName>
        <fullName evidence="8">Integrin-like protein</fullName>
    </recommendedName>
</protein>
<evidence type="ECO:0000313" key="7">
    <source>
        <dbReference type="Proteomes" id="UP000645555"/>
    </source>
</evidence>
<comment type="caution">
    <text evidence="6">The sequence shown here is derived from an EMBL/GenBank/DDBJ whole genome shotgun (WGS) entry which is preliminary data.</text>
</comment>
<dbReference type="EMBL" id="BMWD01000022">
    <property type="protein sequence ID" value="GGX80632.1"/>
    <property type="molecule type" value="Genomic_DNA"/>
</dbReference>
<keyword evidence="1" id="KW-0732">Signal</keyword>
<evidence type="ECO:0000256" key="1">
    <source>
        <dbReference type="ARBA" id="ARBA00022729"/>
    </source>
</evidence>
<accession>A0A918U1J5</accession>
<keyword evidence="4" id="KW-0325">Glycoprotein</keyword>
<proteinExistence type="predicted"/>
<evidence type="ECO:0000256" key="5">
    <source>
        <dbReference type="SAM" id="MobiDB-lite"/>
    </source>
</evidence>
<dbReference type="GO" id="GO:0007155">
    <property type="term" value="P:cell adhesion"/>
    <property type="evidence" value="ECO:0007669"/>
    <property type="project" value="InterPro"/>
</dbReference>
<dbReference type="InterPro" id="IPR000413">
    <property type="entry name" value="Integrin_alpha"/>
</dbReference>
<dbReference type="InterPro" id="IPR013519">
    <property type="entry name" value="Int_alpha_beta-p"/>
</dbReference>
<evidence type="ECO:0000256" key="4">
    <source>
        <dbReference type="ARBA" id="ARBA00023180"/>
    </source>
</evidence>
<dbReference type="InterPro" id="IPR013517">
    <property type="entry name" value="FG-GAP"/>
</dbReference>
<dbReference type="SUPFAM" id="SSF69318">
    <property type="entry name" value="Integrin alpha N-terminal domain"/>
    <property type="match status" value="1"/>
</dbReference>
<dbReference type="PANTHER" id="PTHR23221:SF7">
    <property type="entry name" value="PHOSPHATIDYLINOSITOL-GLYCAN-SPECIFIC PHOSPHOLIPASE D"/>
    <property type="match status" value="1"/>
</dbReference>
<feature type="region of interest" description="Disordered" evidence="5">
    <location>
        <begin position="264"/>
        <end position="283"/>
    </location>
</feature>
<feature type="compositionally biased region" description="Low complexity" evidence="5">
    <location>
        <begin position="472"/>
        <end position="485"/>
    </location>
</feature>
<evidence type="ECO:0000256" key="3">
    <source>
        <dbReference type="ARBA" id="ARBA00022801"/>
    </source>
</evidence>
<keyword evidence="7" id="KW-1185">Reference proteome</keyword>
<organism evidence="6 7">
    <name type="scientific">Streptomyces fructofermentans</name>
    <dbReference type="NCBI Taxonomy" id="152141"/>
    <lineage>
        <taxon>Bacteria</taxon>
        <taxon>Bacillati</taxon>
        <taxon>Actinomycetota</taxon>
        <taxon>Actinomycetes</taxon>
        <taxon>Kitasatosporales</taxon>
        <taxon>Streptomycetaceae</taxon>
        <taxon>Streptomyces</taxon>
    </lineage>
</organism>
<reference evidence="6" key="2">
    <citation type="submission" date="2020-09" db="EMBL/GenBank/DDBJ databases">
        <authorList>
            <person name="Sun Q."/>
            <person name="Ohkuma M."/>
        </authorList>
    </citation>
    <scope>NUCLEOTIDE SEQUENCE</scope>
    <source>
        <strain evidence="6">JCM 4956</strain>
    </source>
</reference>
<name>A0A918U1J5_9ACTN</name>
<sequence>MLLSACTDEPPVPYNLSATWVVYGTVWHCSKEKTVMPLPYRTVLAAATVTALAGGLFTAAPASAAPAKYADDFNGDGHRDLAIGAPYQSANGASAAGGVVVSLGSATGLTTQKIALTQSSAGVPGTPEEGDHFGISMAGGDLDGDGYADLVVGADGEDVGDYEGQGSVTILWGGAKPFTSSTTTTVDNPHQWQSHGLDVAVGDFTGDSAADVAVIEPNQVVVYKGGTRESATIPAYTLTVPGAQLLNWEAAVGDVNGDGKDDLAVTGDPGTGRPGTDIYTGQEGRPNRIQRVDDGGTAVALGDIDGDGFDDMATSLTWPGSFFVDDPSNGSGYVTVRYGSRTGFGEPVTLHQDSTGVPGANEDGDNWGSSVAIGDITGDGMAELVVGANGEWLGDLKNAGDVTVFHGSASGVAQSGVVRMSQDTADVPGAAETDDLFGAQVRIADYNNNGKADLAVTASFENDRSGGLWTLPGTSSGPTGAGSKSLSSADFGLASGSRLGESLLD</sequence>